<feature type="binding site" evidence="8">
    <location>
        <position position="250"/>
    </location>
    <ligand>
        <name>Zn(2+)</name>
        <dbReference type="ChEBI" id="CHEBI:29105"/>
        <label>2</label>
        <note>catalytic</note>
    </ligand>
</feature>
<feature type="short sequence motif" description="Cysteine switch" evidence="9">
    <location>
        <begin position="115"/>
        <end position="130"/>
    </location>
</feature>
<evidence type="ECO:0000313" key="13">
    <source>
        <dbReference type="Proteomes" id="UP001163823"/>
    </source>
</evidence>
<dbReference type="PANTHER" id="PTHR10201">
    <property type="entry name" value="MATRIX METALLOPROTEINASE"/>
    <property type="match status" value="1"/>
</dbReference>
<dbReference type="GO" id="GO:0030198">
    <property type="term" value="P:extracellular matrix organization"/>
    <property type="evidence" value="ECO:0007669"/>
    <property type="project" value="TreeGrafter"/>
</dbReference>
<dbReference type="Gene3D" id="3.40.390.10">
    <property type="entry name" value="Collagenase (Catalytic Domain)"/>
    <property type="match status" value="1"/>
</dbReference>
<evidence type="ECO:0000256" key="2">
    <source>
        <dbReference type="ARBA" id="ARBA00022670"/>
    </source>
</evidence>
<keyword evidence="4" id="KW-0378">Hydrolase</keyword>
<keyword evidence="6" id="KW-0482">Metalloprotease</keyword>
<gene>
    <name evidence="12" type="ORF">O6P43_009184</name>
</gene>
<proteinExistence type="inferred from homology"/>
<evidence type="ECO:0000256" key="3">
    <source>
        <dbReference type="ARBA" id="ARBA00022723"/>
    </source>
</evidence>
<dbReference type="KEGG" id="qsa:O6P43_009184"/>
<dbReference type="InterPro" id="IPR021190">
    <property type="entry name" value="Pept_M10A"/>
</dbReference>
<comment type="similarity">
    <text evidence="1">Belongs to the peptidase M10A family. Matrix metalloproteinases (MMPs) subfamily.</text>
</comment>
<dbReference type="GO" id="GO:0006508">
    <property type="term" value="P:proteolysis"/>
    <property type="evidence" value="ECO:0007669"/>
    <property type="project" value="UniProtKB-KW"/>
</dbReference>
<dbReference type="SMART" id="SM00235">
    <property type="entry name" value="ZnMc"/>
    <property type="match status" value="1"/>
</dbReference>
<feature type="binding site" evidence="8">
    <location>
        <position position="226"/>
    </location>
    <ligand>
        <name>Ca(2+)</name>
        <dbReference type="ChEBI" id="CHEBI:29108"/>
        <label>3</label>
    </ligand>
</feature>
<protein>
    <submittedName>
        <fullName evidence="12">Metalloendoproteinase 1-MMP</fullName>
    </submittedName>
</protein>
<dbReference type="InterPro" id="IPR006026">
    <property type="entry name" value="Peptidase_Metallo"/>
</dbReference>
<feature type="binding site" evidence="8">
    <location>
        <position position="207"/>
    </location>
    <ligand>
        <name>Ca(2+)</name>
        <dbReference type="ChEBI" id="CHEBI:29108"/>
        <label>3</label>
    </ligand>
</feature>
<keyword evidence="8" id="KW-0106">Calcium</keyword>
<feature type="binding site" evidence="8">
    <location>
        <position position="254"/>
    </location>
    <ligand>
        <name>Zn(2+)</name>
        <dbReference type="ChEBI" id="CHEBI:29105"/>
        <label>2</label>
        <note>catalytic</note>
    </ligand>
</feature>
<feature type="binding site" evidence="8">
    <location>
        <position position="260"/>
    </location>
    <ligand>
        <name>Zn(2+)</name>
        <dbReference type="ChEBI" id="CHEBI:29105"/>
        <label>2</label>
        <note>catalytic</note>
    </ligand>
</feature>
<keyword evidence="5 8" id="KW-0862">Zinc</keyword>
<evidence type="ECO:0000259" key="11">
    <source>
        <dbReference type="SMART" id="SM00235"/>
    </source>
</evidence>
<reference evidence="12" key="1">
    <citation type="journal article" date="2023" name="Science">
        <title>Elucidation of the pathway for biosynthesis of saponin adjuvants from the soapbark tree.</title>
        <authorList>
            <person name="Reed J."/>
            <person name="Orme A."/>
            <person name="El-Demerdash A."/>
            <person name="Owen C."/>
            <person name="Martin L.B.B."/>
            <person name="Misra R.C."/>
            <person name="Kikuchi S."/>
            <person name="Rejzek M."/>
            <person name="Martin A.C."/>
            <person name="Harkess A."/>
            <person name="Leebens-Mack J."/>
            <person name="Louveau T."/>
            <person name="Stephenson M.J."/>
            <person name="Osbourn A."/>
        </authorList>
    </citation>
    <scope>NUCLEOTIDE SEQUENCE</scope>
    <source>
        <strain evidence="12">S10</strain>
    </source>
</reference>
<comment type="caution">
    <text evidence="12">The sequence shown here is derived from an EMBL/GenBank/DDBJ whole genome shotgun (WGS) entry which is preliminary data.</text>
</comment>
<keyword evidence="13" id="KW-1185">Reference proteome</keyword>
<dbReference type="PRINTS" id="PR00138">
    <property type="entry name" value="MATRIXIN"/>
</dbReference>
<evidence type="ECO:0000256" key="7">
    <source>
        <dbReference type="PIRSR" id="PIRSR621190-1"/>
    </source>
</evidence>
<feature type="signal peptide" evidence="10">
    <location>
        <begin position="1"/>
        <end position="26"/>
    </location>
</feature>
<evidence type="ECO:0000313" key="12">
    <source>
        <dbReference type="EMBL" id="KAJ7971105.1"/>
    </source>
</evidence>
<dbReference type="InterPro" id="IPR001818">
    <property type="entry name" value="Pept_M10_metallopeptidase"/>
</dbReference>
<dbReference type="InterPro" id="IPR036365">
    <property type="entry name" value="PGBD-like_sf"/>
</dbReference>
<keyword evidence="2" id="KW-0645">Protease</keyword>
<dbReference type="Pfam" id="PF01471">
    <property type="entry name" value="PG_binding_1"/>
    <property type="match status" value="1"/>
</dbReference>
<feature type="binding site" evidence="8">
    <location>
        <position position="224"/>
    </location>
    <ligand>
        <name>Zn(2+)</name>
        <dbReference type="ChEBI" id="CHEBI:29105"/>
        <label>1</label>
    </ligand>
</feature>
<feature type="chain" id="PRO_5042062968" evidence="10">
    <location>
        <begin position="27"/>
        <end position="298"/>
    </location>
</feature>
<evidence type="ECO:0000256" key="6">
    <source>
        <dbReference type="ARBA" id="ARBA00023049"/>
    </source>
</evidence>
<evidence type="ECO:0000256" key="9">
    <source>
        <dbReference type="PIRSR" id="PIRSR621190-5"/>
    </source>
</evidence>
<evidence type="ECO:0000256" key="4">
    <source>
        <dbReference type="ARBA" id="ARBA00022801"/>
    </source>
</evidence>
<feature type="binding site" evidence="8">
    <location>
        <position position="206"/>
    </location>
    <ligand>
        <name>Ca(2+)</name>
        <dbReference type="ChEBI" id="CHEBI:29108"/>
        <label>3</label>
    </ligand>
</feature>
<comment type="cofactor">
    <cofactor evidence="8">
        <name>Ca(2+)</name>
        <dbReference type="ChEBI" id="CHEBI:29108"/>
    </cofactor>
    <text evidence="8">Can bind about 5 Ca(2+) ions per subunit.</text>
</comment>
<keyword evidence="3 8" id="KW-0479">Metal-binding</keyword>
<keyword evidence="10" id="KW-0732">Signal</keyword>
<feature type="binding site" description="in inhibited form" evidence="8">
    <location>
        <position position="117"/>
    </location>
    <ligand>
        <name>Zn(2+)</name>
        <dbReference type="ChEBI" id="CHEBI:29105"/>
        <label>2</label>
        <note>catalytic</note>
    </ligand>
</feature>
<dbReference type="Proteomes" id="UP001163823">
    <property type="component" value="Chromosome 4"/>
</dbReference>
<dbReference type="PANTHER" id="PTHR10201:SF268">
    <property type="entry name" value="PEPTIDASE METALLOPEPTIDASE DOMAIN-CONTAINING PROTEIN"/>
    <property type="match status" value="1"/>
</dbReference>
<evidence type="ECO:0000256" key="8">
    <source>
        <dbReference type="PIRSR" id="PIRSR621190-2"/>
    </source>
</evidence>
<dbReference type="Pfam" id="PF00413">
    <property type="entry name" value="Peptidase_M10"/>
    <property type="match status" value="1"/>
</dbReference>
<dbReference type="GO" id="GO:0004222">
    <property type="term" value="F:metalloendopeptidase activity"/>
    <property type="evidence" value="ECO:0007669"/>
    <property type="project" value="InterPro"/>
</dbReference>
<accession>A0AAD7PXQ5</accession>
<feature type="binding site" evidence="8">
    <location>
        <position position="211"/>
    </location>
    <ligand>
        <name>Ca(2+)</name>
        <dbReference type="ChEBI" id="CHEBI:29108"/>
        <label>3</label>
    </ligand>
</feature>
<dbReference type="AlphaFoldDB" id="A0AAD7PXQ5"/>
<dbReference type="SUPFAM" id="SSF55486">
    <property type="entry name" value="Metalloproteases ('zincins'), catalytic domain"/>
    <property type="match status" value="1"/>
</dbReference>
<dbReference type="InterPro" id="IPR002477">
    <property type="entry name" value="Peptidoglycan-bd-like"/>
</dbReference>
<feature type="domain" description="Peptidase metallopeptidase" evidence="11">
    <location>
        <begin position="138"/>
        <end position="295"/>
    </location>
</feature>
<sequence length="298" mass="33269">MATIHLNRFCFGAFLLILFTAQPALLVHSKHLHPAKWPSFKNLEGSQKGLTAKGIQDVKNYLRTYEYLEDNNIVNCDNDHFDDSLEIALKKFQVFYKLDVTGKLDSGTIKQMNTPRCGISDKDLTTVGNVLRYSFFPGLPRWPLATKSHLLYSLDVITNAPAVSLEIMRYVSTEAFNQWASVTSFTFEETAGDIGGDLYLGFMPFDGPHKLIAYSYSPPNGTLHFDVADKFSADEPPAKTDFDFIGVALHEIGHLLGLQHSTEESAIMYAYITPGVNKHSLSQDDIDGIHTLYSLPPP</sequence>
<dbReference type="GO" id="GO:0030574">
    <property type="term" value="P:collagen catabolic process"/>
    <property type="evidence" value="ECO:0007669"/>
    <property type="project" value="TreeGrafter"/>
</dbReference>
<dbReference type="GO" id="GO:0031012">
    <property type="term" value="C:extracellular matrix"/>
    <property type="evidence" value="ECO:0007669"/>
    <property type="project" value="InterPro"/>
</dbReference>
<comment type="cofactor">
    <cofactor evidence="8">
        <name>Zn(2+)</name>
        <dbReference type="ChEBI" id="CHEBI:29105"/>
    </cofactor>
    <text evidence="8">Binds 2 Zn(2+) ions per subunit.</text>
</comment>
<evidence type="ECO:0000256" key="1">
    <source>
        <dbReference type="ARBA" id="ARBA00009614"/>
    </source>
</evidence>
<organism evidence="12 13">
    <name type="scientific">Quillaja saponaria</name>
    <name type="common">Soap bark tree</name>
    <dbReference type="NCBI Taxonomy" id="32244"/>
    <lineage>
        <taxon>Eukaryota</taxon>
        <taxon>Viridiplantae</taxon>
        <taxon>Streptophyta</taxon>
        <taxon>Embryophyta</taxon>
        <taxon>Tracheophyta</taxon>
        <taxon>Spermatophyta</taxon>
        <taxon>Magnoliopsida</taxon>
        <taxon>eudicotyledons</taxon>
        <taxon>Gunneridae</taxon>
        <taxon>Pentapetalae</taxon>
        <taxon>rosids</taxon>
        <taxon>fabids</taxon>
        <taxon>Fabales</taxon>
        <taxon>Quillajaceae</taxon>
        <taxon>Quillaja</taxon>
    </lineage>
</organism>
<feature type="active site" evidence="7">
    <location>
        <position position="251"/>
    </location>
</feature>
<dbReference type="EMBL" id="JARAOO010000004">
    <property type="protein sequence ID" value="KAJ7971105.1"/>
    <property type="molecule type" value="Genomic_DNA"/>
</dbReference>
<dbReference type="GO" id="GO:0008270">
    <property type="term" value="F:zinc ion binding"/>
    <property type="evidence" value="ECO:0007669"/>
    <property type="project" value="InterPro"/>
</dbReference>
<evidence type="ECO:0000256" key="10">
    <source>
        <dbReference type="SAM" id="SignalP"/>
    </source>
</evidence>
<feature type="binding site" evidence="8">
    <location>
        <position position="268"/>
    </location>
    <ligand>
        <name>Zn(2+)</name>
        <dbReference type="ChEBI" id="CHEBI:29105"/>
        <label>2</label>
        <note>catalytic</note>
    </ligand>
</feature>
<feature type="binding site" evidence="8">
    <location>
        <position position="193"/>
    </location>
    <ligand>
        <name>Ca(2+)</name>
        <dbReference type="ChEBI" id="CHEBI:29108"/>
        <label>2</label>
    </ligand>
</feature>
<evidence type="ECO:0000256" key="5">
    <source>
        <dbReference type="ARBA" id="ARBA00022833"/>
    </source>
</evidence>
<dbReference type="InterPro" id="IPR024079">
    <property type="entry name" value="MetalloPept_cat_dom_sf"/>
</dbReference>
<name>A0AAD7PXQ5_QUISA</name>
<dbReference type="SUPFAM" id="SSF47090">
    <property type="entry name" value="PGBD-like"/>
    <property type="match status" value="1"/>
</dbReference>